<accession>A0ABY4VZH8</accession>
<dbReference type="InterPro" id="IPR036388">
    <property type="entry name" value="WH-like_DNA-bd_sf"/>
</dbReference>
<dbReference type="RefSeq" id="WP_251933213.1">
    <property type="nucleotide sequence ID" value="NZ_CP098747.1"/>
</dbReference>
<dbReference type="SUPFAM" id="SSF48008">
    <property type="entry name" value="GntR ligand-binding domain-like"/>
    <property type="match status" value="1"/>
</dbReference>
<reference evidence="5" key="1">
    <citation type="submission" date="2022-06" db="EMBL/GenBank/DDBJ databases">
        <title>Sneathiella actinostolidae sp. nov., isolated from a sea anemonein the Western Pacific Ocean.</title>
        <authorList>
            <person name="Wei M.J."/>
        </authorList>
    </citation>
    <scope>NUCLEOTIDE SEQUENCE</scope>
    <source>
        <strain evidence="5">PHK-P5</strain>
    </source>
</reference>
<dbReference type="InterPro" id="IPR000524">
    <property type="entry name" value="Tscrpt_reg_HTH_GntR"/>
</dbReference>
<dbReference type="InterPro" id="IPR008920">
    <property type="entry name" value="TF_FadR/GntR_C"/>
</dbReference>
<dbReference type="PANTHER" id="PTHR43537:SF24">
    <property type="entry name" value="GLUCONATE OPERON TRANSCRIPTIONAL REPRESSOR"/>
    <property type="match status" value="1"/>
</dbReference>
<dbReference type="SMART" id="SM00345">
    <property type="entry name" value="HTH_GNTR"/>
    <property type="match status" value="1"/>
</dbReference>
<keyword evidence="2" id="KW-0238">DNA-binding</keyword>
<dbReference type="CDD" id="cd07377">
    <property type="entry name" value="WHTH_GntR"/>
    <property type="match status" value="1"/>
</dbReference>
<dbReference type="InterPro" id="IPR036390">
    <property type="entry name" value="WH_DNA-bd_sf"/>
</dbReference>
<dbReference type="InterPro" id="IPR011711">
    <property type="entry name" value="GntR_C"/>
</dbReference>
<dbReference type="Proteomes" id="UP001056291">
    <property type="component" value="Chromosome"/>
</dbReference>
<dbReference type="Pfam" id="PF07729">
    <property type="entry name" value="FCD"/>
    <property type="match status" value="1"/>
</dbReference>
<dbReference type="SMART" id="SM00895">
    <property type="entry name" value="FCD"/>
    <property type="match status" value="1"/>
</dbReference>
<dbReference type="PANTHER" id="PTHR43537">
    <property type="entry name" value="TRANSCRIPTIONAL REGULATOR, GNTR FAMILY"/>
    <property type="match status" value="1"/>
</dbReference>
<keyword evidence="1" id="KW-0805">Transcription regulation</keyword>
<keyword evidence="6" id="KW-1185">Reference proteome</keyword>
<dbReference type="PROSITE" id="PS50949">
    <property type="entry name" value="HTH_GNTR"/>
    <property type="match status" value="1"/>
</dbReference>
<evidence type="ECO:0000313" key="6">
    <source>
        <dbReference type="Proteomes" id="UP001056291"/>
    </source>
</evidence>
<name>A0ABY4VZH8_9PROT</name>
<evidence type="ECO:0000256" key="2">
    <source>
        <dbReference type="ARBA" id="ARBA00023125"/>
    </source>
</evidence>
<evidence type="ECO:0000259" key="4">
    <source>
        <dbReference type="PROSITE" id="PS50949"/>
    </source>
</evidence>
<proteinExistence type="predicted"/>
<dbReference type="SUPFAM" id="SSF46785">
    <property type="entry name" value="Winged helix' DNA-binding domain"/>
    <property type="match status" value="1"/>
</dbReference>
<gene>
    <name evidence="5" type="ORF">NBZ79_14285</name>
</gene>
<dbReference type="EMBL" id="CP098747">
    <property type="protein sequence ID" value="USG60336.1"/>
    <property type="molecule type" value="Genomic_DNA"/>
</dbReference>
<dbReference type="Gene3D" id="1.10.10.10">
    <property type="entry name" value="Winged helix-like DNA-binding domain superfamily/Winged helix DNA-binding domain"/>
    <property type="match status" value="1"/>
</dbReference>
<keyword evidence="3" id="KW-0804">Transcription</keyword>
<evidence type="ECO:0000256" key="3">
    <source>
        <dbReference type="ARBA" id="ARBA00023163"/>
    </source>
</evidence>
<sequence length="224" mass="25196">MASTRAQEIAEHLRKNILSGTYLPGSRLHEETLAEETGVSRTPIRAALRLMDAERLVNYFPNRGYVVREYSPDQIRAAYQTRSVLEGLACRQAVERGISEALKSSLNECITEIDVMLEKGSLHKDDVLQWRHWNARFHSQIIEASGNESLAAAINLITRIPMVSNSIVVWSTFEVVVNFHEHHRQILDLICRGLAGRAEFAMREHVEQGGDFIVSKLTEADASG</sequence>
<evidence type="ECO:0000256" key="1">
    <source>
        <dbReference type="ARBA" id="ARBA00023015"/>
    </source>
</evidence>
<dbReference type="Pfam" id="PF00392">
    <property type="entry name" value="GntR"/>
    <property type="match status" value="1"/>
</dbReference>
<organism evidence="5 6">
    <name type="scientific">Sneathiella marina</name>
    <dbReference type="NCBI Taxonomy" id="2950108"/>
    <lineage>
        <taxon>Bacteria</taxon>
        <taxon>Pseudomonadati</taxon>
        <taxon>Pseudomonadota</taxon>
        <taxon>Alphaproteobacteria</taxon>
        <taxon>Sneathiellales</taxon>
        <taxon>Sneathiellaceae</taxon>
        <taxon>Sneathiella</taxon>
    </lineage>
</organism>
<feature type="domain" description="HTH gntR-type" evidence="4">
    <location>
        <begin position="3"/>
        <end position="70"/>
    </location>
</feature>
<protein>
    <submittedName>
        <fullName evidence="5">GntR family transcriptional regulator</fullName>
    </submittedName>
</protein>
<dbReference type="Gene3D" id="1.20.120.530">
    <property type="entry name" value="GntR ligand-binding domain-like"/>
    <property type="match status" value="1"/>
</dbReference>
<evidence type="ECO:0000313" key="5">
    <source>
        <dbReference type="EMBL" id="USG60336.1"/>
    </source>
</evidence>